<evidence type="ECO:0000259" key="1">
    <source>
        <dbReference type="PROSITE" id="PS51186"/>
    </source>
</evidence>
<evidence type="ECO:0000313" key="3">
    <source>
        <dbReference type="Proteomes" id="UP000477849"/>
    </source>
</evidence>
<dbReference type="PANTHER" id="PTHR43415">
    <property type="entry name" value="SPERMIDINE N(1)-ACETYLTRANSFERASE"/>
    <property type="match status" value="1"/>
</dbReference>
<dbReference type="InterPro" id="IPR000182">
    <property type="entry name" value="GNAT_dom"/>
</dbReference>
<name>A0A6M1RZS1_9HYPH</name>
<dbReference type="GO" id="GO:0016747">
    <property type="term" value="F:acyltransferase activity, transferring groups other than amino-acyl groups"/>
    <property type="evidence" value="ECO:0007669"/>
    <property type="project" value="InterPro"/>
</dbReference>
<comment type="caution">
    <text evidence="2">The sequence shown here is derived from an EMBL/GenBank/DDBJ whole genome shotgun (WGS) entry which is preliminary data.</text>
</comment>
<accession>A0A6M1RZS1</accession>
<dbReference type="CDD" id="cd04301">
    <property type="entry name" value="NAT_SF"/>
    <property type="match status" value="1"/>
</dbReference>
<reference evidence="2 3" key="1">
    <citation type="submission" date="2020-02" db="EMBL/GenBank/DDBJ databases">
        <title>Genome sequence of the type strain CCBAU10050 of Rhizobium daejeonense.</title>
        <authorList>
            <person name="Gao J."/>
            <person name="Sun J."/>
        </authorList>
    </citation>
    <scope>NUCLEOTIDE SEQUENCE [LARGE SCALE GENOMIC DNA]</scope>
    <source>
        <strain evidence="2 3">CCBAU10050</strain>
    </source>
</reference>
<sequence length="164" mass="18610">MPVLRLRRASPDDIGFIMETERLPGYDYFIGRYSAEEHKAYLTSEAFAYLIGENTNGMPVGFAILTDLDNRDGNVCIKRIAVAVPDQGYGSQLLSSAMDFVFRETETFRLWLTVVRGNDRALSVYRKNDFVEEGAKRQSALLPDGNRADMVMMSILRPEWSARN</sequence>
<protein>
    <submittedName>
        <fullName evidence="2">GNAT family N-acetyltransferase</fullName>
    </submittedName>
</protein>
<dbReference type="RefSeq" id="WP_163904720.1">
    <property type="nucleotide sequence ID" value="NZ_CP048427.1"/>
</dbReference>
<keyword evidence="3" id="KW-1185">Reference proteome</keyword>
<keyword evidence="2" id="KW-0808">Transferase</keyword>
<feature type="domain" description="N-acetyltransferase" evidence="1">
    <location>
        <begin position="4"/>
        <end position="158"/>
    </location>
</feature>
<dbReference type="AlphaFoldDB" id="A0A6M1RZS1"/>
<proteinExistence type="predicted"/>
<dbReference type="EMBL" id="JAAKZH010000003">
    <property type="protein sequence ID" value="NGO64549.1"/>
    <property type="molecule type" value="Genomic_DNA"/>
</dbReference>
<gene>
    <name evidence="2" type="ORF">G6N76_12820</name>
</gene>
<organism evidence="2 3">
    <name type="scientific">Rhizobium daejeonense</name>
    <dbReference type="NCBI Taxonomy" id="240521"/>
    <lineage>
        <taxon>Bacteria</taxon>
        <taxon>Pseudomonadati</taxon>
        <taxon>Pseudomonadota</taxon>
        <taxon>Alphaproteobacteria</taxon>
        <taxon>Hyphomicrobiales</taxon>
        <taxon>Rhizobiaceae</taxon>
        <taxon>Rhizobium/Agrobacterium group</taxon>
        <taxon>Rhizobium</taxon>
    </lineage>
</organism>
<dbReference type="PANTHER" id="PTHR43415:SF3">
    <property type="entry name" value="GNAT-FAMILY ACETYLTRANSFERASE"/>
    <property type="match status" value="1"/>
</dbReference>
<dbReference type="SUPFAM" id="SSF55729">
    <property type="entry name" value="Acyl-CoA N-acyltransferases (Nat)"/>
    <property type="match status" value="1"/>
</dbReference>
<dbReference type="PROSITE" id="PS51186">
    <property type="entry name" value="GNAT"/>
    <property type="match status" value="1"/>
</dbReference>
<dbReference type="Gene3D" id="3.40.630.30">
    <property type="match status" value="1"/>
</dbReference>
<dbReference type="Pfam" id="PF13302">
    <property type="entry name" value="Acetyltransf_3"/>
    <property type="match status" value="1"/>
</dbReference>
<evidence type="ECO:0000313" key="2">
    <source>
        <dbReference type="EMBL" id="NGO64549.1"/>
    </source>
</evidence>
<dbReference type="Proteomes" id="UP000477849">
    <property type="component" value="Unassembled WGS sequence"/>
</dbReference>
<dbReference type="InterPro" id="IPR016181">
    <property type="entry name" value="Acyl_CoA_acyltransferase"/>
</dbReference>